<dbReference type="OrthoDB" id="10012809at2"/>
<feature type="transmembrane region" description="Helical" evidence="1">
    <location>
        <begin position="12"/>
        <end position="31"/>
    </location>
</feature>
<feature type="transmembrane region" description="Helical" evidence="1">
    <location>
        <begin position="81"/>
        <end position="99"/>
    </location>
</feature>
<evidence type="ECO:0000313" key="3">
    <source>
        <dbReference type="Proteomes" id="UP000076630"/>
    </source>
</evidence>
<gene>
    <name evidence="2" type="ORF">AV926_05315</name>
</gene>
<reference evidence="2 3" key="1">
    <citation type="submission" date="2016-01" db="EMBL/GenBank/DDBJ databases">
        <title>Whole genome sequencing of Myroides marinus L41.</title>
        <authorList>
            <person name="Hong K.W."/>
        </authorList>
    </citation>
    <scope>NUCLEOTIDE SEQUENCE [LARGE SCALE GENOMIC DNA]</scope>
    <source>
        <strain evidence="2 3">L41</strain>
    </source>
</reference>
<keyword evidence="3" id="KW-1185">Reference proteome</keyword>
<name>A0A161UA75_9FLAO</name>
<dbReference type="Proteomes" id="UP000076630">
    <property type="component" value="Unassembled WGS sequence"/>
</dbReference>
<protein>
    <submittedName>
        <fullName evidence="2">Uncharacterized protein</fullName>
    </submittedName>
</protein>
<accession>A0A161UA75</accession>
<sequence length="143" mass="16811">MRKLKKWECFSLLCLTHYYLLHLIFILLMFVENGRKIDVEALFFLFILGPFSLMILSWYFILPTVILMLVITSYRKNIIQAYWYSIGSYLIVLVLFFLGDDLIPCLASNVVTVGVVTGIFWKTCKRLEIEIRDEEALELDNNI</sequence>
<evidence type="ECO:0000313" key="2">
    <source>
        <dbReference type="EMBL" id="KZE82966.1"/>
    </source>
</evidence>
<dbReference type="AlphaFoldDB" id="A0A161UA75"/>
<feature type="transmembrane region" description="Helical" evidence="1">
    <location>
        <begin position="43"/>
        <end position="69"/>
    </location>
</feature>
<keyword evidence="1" id="KW-0472">Membrane</keyword>
<proteinExistence type="predicted"/>
<evidence type="ECO:0000256" key="1">
    <source>
        <dbReference type="SAM" id="Phobius"/>
    </source>
</evidence>
<dbReference type="EMBL" id="LQNU01000041">
    <property type="protein sequence ID" value="KZE82966.1"/>
    <property type="molecule type" value="Genomic_DNA"/>
</dbReference>
<feature type="transmembrane region" description="Helical" evidence="1">
    <location>
        <begin position="105"/>
        <end position="124"/>
    </location>
</feature>
<comment type="caution">
    <text evidence="2">The sequence shown here is derived from an EMBL/GenBank/DDBJ whole genome shotgun (WGS) entry which is preliminary data.</text>
</comment>
<keyword evidence="1" id="KW-1133">Transmembrane helix</keyword>
<dbReference type="RefSeq" id="WP_038985130.1">
    <property type="nucleotide sequence ID" value="NZ_JWJO01000009.1"/>
</dbReference>
<organism evidence="2 3">
    <name type="scientific">Myroides marinus</name>
    <dbReference type="NCBI Taxonomy" id="703342"/>
    <lineage>
        <taxon>Bacteria</taxon>
        <taxon>Pseudomonadati</taxon>
        <taxon>Bacteroidota</taxon>
        <taxon>Flavobacteriia</taxon>
        <taxon>Flavobacteriales</taxon>
        <taxon>Flavobacteriaceae</taxon>
        <taxon>Myroides</taxon>
    </lineage>
</organism>
<keyword evidence="1" id="KW-0812">Transmembrane</keyword>